<reference evidence="1" key="1">
    <citation type="submission" date="2018-05" db="EMBL/GenBank/DDBJ databases">
        <title>Reclassification of Methylarcula marina and Methylarcula terricola as Paracoccus methylarcula sp.nov., comb.nov. and Paracoccus terricola comb.nov.</title>
        <authorList>
            <person name="Shmareva M.N."/>
            <person name="Doronina N.V."/>
            <person name="Vasilenko O.V."/>
            <person name="Tarlachkov S.V."/>
            <person name="Trotsenko Y.A."/>
        </authorList>
    </citation>
    <scope>NUCLEOTIDE SEQUENCE [LARGE SCALE GENOMIC DNA]</scope>
    <source>
        <strain evidence="1">VKM B-2159</strain>
    </source>
</reference>
<evidence type="ECO:0000313" key="1">
    <source>
        <dbReference type="EMBL" id="RNF34426.1"/>
    </source>
</evidence>
<keyword evidence="1" id="KW-0456">Lyase</keyword>
<comment type="caution">
    <text evidence="1">The sequence shown here is derived from an EMBL/GenBank/DDBJ whole genome shotgun (WGS) entry which is preliminary data.</text>
</comment>
<dbReference type="InterPro" id="IPR008772">
    <property type="entry name" value="Phosphonate_metab_PhnH"/>
</dbReference>
<dbReference type="InterPro" id="IPR038058">
    <property type="entry name" value="PhnH-like_sp"/>
</dbReference>
<dbReference type="RefSeq" id="WP_106691465.1">
    <property type="nucleotide sequence ID" value="NZ_PXNQ02000006.1"/>
</dbReference>
<dbReference type="PIRSF" id="PIRSF020680">
    <property type="entry name" value="PhnH"/>
    <property type="match status" value="1"/>
</dbReference>
<dbReference type="GO" id="GO:0016829">
    <property type="term" value="F:lyase activity"/>
    <property type="evidence" value="ECO:0007669"/>
    <property type="project" value="UniProtKB-KW"/>
</dbReference>
<dbReference type="AlphaFoldDB" id="A0A3R7LHV0"/>
<gene>
    <name evidence="1" type="ORF">A7A09_011065</name>
</gene>
<dbReference type="SUPFAM" id="SSF159709">
    <property type="entry name" value="PhnH-like"/>
    <property type="match status" value="1"/>
</dbReference>
<dbReference type="OrthoDB" id="9814509at2"/>
<evidence type="ECO:0000313" key="2">
    <source>
        <dbReference type="Proteomes" id="UP000238137"/>
    </source>
</evidence>
<dbReference type="Gene3D" id="3.40.50.11310">
    <property type="entry name" value="Bacterial phosphonate metabolism protein PhnH"/>
    <property type="match status" value="1"/>
</dbReference>
<keyword evidence="2" id="KW-1185">Reference proteome</keyword>
<dbReference type="Proteomes" id="UP000238137">
    <property type="component" value="Unassembled WGS sequence"/>
</dbReference>
<accession>A0A3R7LHV0</accession>
<proteinExistence type="predicted"/>
<dbReference type="GO" id="GO:0019634">
    <property type="term" value="P:organic phosphonate metabolic process"/>
    <property type="evidence" value="ECO:0007669"/>
    <property type="project" value="InterPro"/>
</dbReference>
<dbReference type="EMBL" id="PXNQ02000006">
    <property type="protein sequence ID" value="RNF34426.1"/>
    <property type="molecule type" value="Genomic_DNA"/>
</dbReference>
<dbReference type="Pfam" id="PF05845">
    <property type="entry name" value="PhnH"/>
    <property type="match status" value="1"/>
</dbReference>
<organism evidence="1 2">
    <name type="scientific">Paracoccus methylarcula</name>
    <dbReference type="NCBI Taxonomy" id="72022"/>
    <lineage>
        <taxon>Bacteria</taxon>
        <taxon>Pseudomonadati</taxon>
        <taxon>Pseudomonadota</taxon>
        <taxon>Alphaproteobacteria</taxon>
        <taxon>Rhodobacterales</taxon>
        <taxon>Paracoccaceae</taxon>
        <taxon>Paracoccus</taxon>
    </lineage>
</organism>
<name>A0A3R7LHV0_9RHOB</name>
<dbReference type="NCBIfam" id="TIGR03292">
    <property type="entry name" value="PhnH_redo"/>
    <property type="match status" value="1"/>
</dbReference>
<sequence length="187" mass="19634">MTAQILSEGFKDAARDGAHAFRAILTAMARPGTIATLQAASGPAPISPAAATVLLTLCDRTTPLHLAGAHDNPELRDWIAFHCASPFVSAENATFALGDWAALQPVDRFGIGTPEYPDRAATLIVDRHDFDAAPTRLTGPGIRDTATLALPEARAFAANHGLFPLGWDAILTSGSRLAALPRSTEIS</sequence>
<protein>
    <submittedName>
        <fullName evidence="1">Phosphonate C-P lyase system protein PhnH</fullName>
    </submittedName>
</protein>